<dbReference type="Gene3D" id="1.20.1720.10">
    <property type="entry name" value="Multidrug resistance protein D"/>
    <property type="match status" value="1"/>
</dbReference>
<dbReference type="Gene3D" id="1.20.1250.20">
    <property type="entry name" value="MFS general substrate transporter like domains"/>
    <property type="match status" value="1"/>
</dbReference>
<feature type="transmembrane region" description="Helical" evidence="7">
    <location>
        <begin position="114"/>
        <end position="133"/>
    </location>
</feature>
<evidence type="ECO:0000256" key="2">
    <source>
        <dbReference type="ARBA" id="ARBA00022448"/>
    </source>
</evidence>
<evidence type="ECO:0000256" key="5">
    <source>
        <dbReference type="ARBA" id="ARBA00022989"/>
    </source>
</evidence>
<feature type="transmembrane region" description="Helical" evidence="7">
    <location>
        <begin position="360"/>
        <end position="386"/>
    </location>
</feature>
<evidence type="ECO:0000256" key="4">
    <source>
        <dbReference type="ARBA" id="ARBA00022692"/>
    </source>
</evidence>
<keyword evidence="2" id="KW-0813">Transport</keyword>
<proteinExistence type="predicted"/>
<feature type="transmembrane region" description="Helical" evidence="7">
    <location>
        <begin position="407"/>
        <end position="424"/>
    </location>
</feature>
<feature type="transmembrane region" description="Helical" evidence="7">
    <location>
        <begin position="234"/>
        <end position="251"/>
    </location>
</feature>
<feature type="transmembrane region" description="Helical" evidence="7">
    <location>
        <begin position="145"/>
        <end position="169"/>
    </location>
</feature>
<feature type="transmembrane region" description="Helical" evidence="7">
    <location>
        <begin position="175"/>
        <end position="192"/>
    </location>
</feature>
<name>A0ABX0XYC1_9ACTN</name>
<feature type="transmembrane region" description="Helical" evidence="7">
    <location>
        <begin position="271"/>
        <end position="291"/>
    </location>
</feature>
<reference evidence="9 10" key="1">
    <citation type="submission" date="2020-03" db="EMBL/GenBank/DDBJ databases">
        <title>WGS of the type strain of Planosporangium spp.</title>
        <authorList>
            <person name="Thawai C."/>
        </authorList>
    </citation>
    <scope>NUCLEOTIDE SEQUENCE [LARGE SCALE GENOMIC DNA]</scope>
    <source>
        <strain evidence="9 10">TBRC 5610</strain>
    </source>
</reference>
<evidence type="ECO:0000313" key="10">
    <source>
        <dbReference type="Proteomes" id="UP000722989"/>
    </source>
</evidence>
<comment type="caution">
    <text evidence="9">The sequence shown here is derived from an EMBL/GenBank/DDBJ whole genome shotgun (WGS) entry which is preliminary data.</text>
</comment>
<evidence type="ECO:0000256" key="6">
    <source>
        <dbReference type="ARBA" id="ARBA00023136"/>
    </source>
</evidence>
<feature type="transmembrane region" description="Helical" evidence="7">
    <location>
        <begin position="52"/>
        <end position="72"/>
    </location>
</feature>
<keyword evidence="10" id="KW-1185">Reference proteome</keyword>
<feature type="transmembrane region" description="Helical" evidence="7">
    <location>
        <begin position="331"/>
        <end position="354"/>
    </location>
</feature>
<dbReference type="RefSeq" id="WP_167925941.1">
    <property type="nucleotide sequence ID" value="NZ_JAATVY010000009.1"/>
</dbReference>
<dbReference type="Pfam" id="PF07690">
    <property type="entry name" value="MFS_1"/>
    <property type="match status" value="1"/>
</dbReference>
<feature type="transmembrane region" description="Helical" evidence="7">
    <location>
        <begin position="84"/>
        <end position="108"/>
    </location>
</feature>
<dbReference type="SUPFAM" id="SSF103473">
    <property type="entry name" value="MFS general substrate transporter"/>
    <property type="match status" value="1"/>
</dbReference>
<protein>
    <submittedName>
        <fullName evidence="9">MFS transporter</fullName>
    </submittedName>
</protein>
<feature type="transmembrane region" description="Helical" evidence="7">
    <location>
        <begin position="297"/>
        <end position="319"/>
    </location>
</feature>
<comment type="subcellular location">
    <subcellularLocation>
        <location evidence="1">Cell membrane</location>
        <topology evidence="1">Multi-pass membrane protein</topology>
    </subcellularLocation>
</comment>
<organism evidence="9 10">
    <name type="scientific">Planosporangium thailandense</name>
    <dbReference type="NCBI Taxonomy" id="765197"/>
    <lineage>
        <taxon>Bacteria</taxon>
        <taxon>Bacillati</taxon>
        <taxon>Actinomycetota</taxon>
        <taxon>Actinomycetes</taxon>
        <taxon>Micromonosporales</taxon>
        <taxon>Micromonosporaceae</taxon>
        <taxon>Planosporangium</taxon>
    </lineage>
</organism>
<evidence type="ECO:0000256" key="7">
    <source>
        <dbReference type="SAM" id="Phobius"/>
    </source>
</evidence>
<keyword evidence="6 7" id="KW-0472">Membrane</keyword>
<keyword evidence="4 7" id="KW-0812">Transmembrane</keyword>
<evidence type="ECO:0000259" key="8">
    <source>
        <dbReference type="PROSITE" id="PS50850"/>
    </source>
</evidence>
<dbReference type="InterPro" id="IPR020846">
    <property type="entry name" value="MFS_dom"/>
</dbReference>
<keyword evidence="5 7" id="KW-1133">Transmembrane helix</keyword>
<evidence type="ECO:0000256" key="3">
    <source>
        <dbReference type="ARBA" id="ARBA00022475"/>
    </source>
</evidence>
<keyword evidence="3" id="KW-1003">Cell membrane</keyword>
<accession>A0ABX0XYC1</accession>
<dbReference type="PROSITE" id="PS50850">
    <property type="entry name" value="MFS"/>
    <property type="match status" value="1"/>
</dbReference>
<gene>
    <name evidence="9" type="ORF">HC031_15140</name>
</gene>
<feature type="transmembrane region" description="Helical" evidence="7">
    <location>
        <begin position="462"/>
        <end position="482"/>
    </location>
</feature>
<dbReference type="InterPro" id="IPR036259">
    <property type="entry name" value="MFS_trans_sf"/>
</dbReference>
<dbReference type="NCBIfam" id="TIGR00711">
    <property type="entry name" value="efflux_EmrB"/>
    <property type="match status" value="1"/>
</dbReference>
<sequence>MTAPVHPPTRHPRRWWTLAVLCLSLFIATLDNTVLNVAIPHLVHDLDLTAAQTQWVVDAYSLVFAGLLLTAGSLSDRLGRRKGLLLGLVLFGGASVAAAFTGAATTLIVCRGLMGIGGAFLMPGTLSILVHVFDDTERPKAIGIWGGTSALGVAAGPILGGLLVTHFWWGSVFLVNAPVVALALIGALLLVPESRNPNASRPDVVGAALATTGIVAAVWTVIGAPEHGWTSTRVLTATGIAVAALAAFIGWERHTATPMLNLALLRNRRFAGAGGVGVLLLFALAGTSFGLTQYLQLVLGFSPLAAGLGTLPVAVAIGLTAPIAPQLARRIGGGAVVAAGLLLMAAGLTTLAALTSTDSYAPVLIGGLMVGAGMGTAMAPASAALMGSLPREHAGVGSALNDTLQELGAALGVAVLGTVLSAVYRSHLPAMAPVAARESLAGALSVGDPAVTGPARAAFDVALTRGLLVAAVCALAGAIVGWRALRTRTAASATGAPLTGAPSTAVGAAAGVAELTQTAAG</sequence>
<dbReference type="EMBL" id="JAATVY010000009">
    <property type="protein sequence ID" value="NJC71038.1"/>
    <property type="molecule type" value="Genomic_DNA"/>
</dbReference>
<dbReference type="Proteomes" id="UP000722989">
    <property type="component" value="Unassembled WGS sequence"/>
</dbReference>
<feature type="transmembrane region" description="Helical" evidence="7">
    <location>
        <begin position="204"/>
        <end position="222"/>
    </location>
</feature>
<dbReference type="InterPro" id="IPR004638">
    <property type="entry name" value="EmrB-like"/>
</dbReference>
<dbReference type="PANTHER" id="PTHR42718:SF42">
    <property type="entry name" value="EXPORT PROTEIN"/>
    <property type="match status" value="1"/>
</dbReference>
<evidence type="ECO:0000256" key="1">
    <source>
        <dbReference type="ARBA" id="ARBA00004651"/>
    </source>
</evidence>
<dbReference type="PANTHER" id="PTHR42718">
    <property type="entry name" value="MAJOR FACILITATOR SUPERFAMILY MULTIDRUG TRANSPORTER MFSC"/>
    <property type="match status" value="1"/>
</dbReference>
<dbReference type="InterPro" id="IPR011701">
    <property type="entry name" value="MFS"/>
</dbReference>
<dbReference type="CDD" id="cd17321">
    <property type="entry name" value="MFS_MMR_MDR_like"/>
    <property type="match status" value="1"/>
</dbReference>
<evidence type="ECO:0000313" key="9">
    <source>
        <dbReference type="EMBL" id="NJC71038.1"/>
    </source>
</evidence>
<dbReference type="PRINTS" id="PR01036">
    <property type="entry name" value="TCRTETB"/>
</dbReference>
<feature type="domain" description="Major facilitator superfamily (MFS) profile" evidence="8">
    <location>
        <begin position="17"/>
        <end position="489"/>
    </location>
</feature>